<evidence type="ECO:0000313" key="15">
    <source>
        <dbReference type="RefSeq" id="XP_028029860.1"/>
    </source>
</evidence>
<keyword evidence="4 11" id="KW-0645">Protease</keyword>
<dbReference type="GO" id="GO:0004252">
    <property type="term" value="F:serine-type endopeptidase activity"/>
    <property type="evidence" value="ECO:0007669"/>
    <property type="project" value="InterPro"/>
</dbReference>
<dbReference type="InterPro" id="IPR001314">
    <property type="entry name" value="Peptidase_S1A"/>
</dbReference>
<comment type="similarity">
    <text evidence="2">Belongs to the peptidase S1 family.</text>
</comment>
<dbReference type="GO" id="GO:0090729">
    <property type="term" value="F:toxin activity"/>
    <property type="evidence" value="ECO:0007669"/>
    <property type="project" value="UniProtKB-KW"/>
</dbReference>
<keyword evidence="7" id="KW-1015">Disulfide bond</keyword>
<dbReference type="FunFam" id="2.40.10.10:FF:000036">
    <property type="entry name" value="Trypsin beta"/>
    <property type="match status" value="1"/>
</dbReference>
<dbReference type="Proteomes" id="UP000504629">
    <property type="component" value="Unplaced"/>
</dbReference>
<dbReference type="GO" id="GO:0005576">
    <property type="term" value="C:extracellular region"/>
    <property type="evidence" value="ECO:0007669"/>
    <property type="project" value="UniProtKB-SubCell"/>
</dbReference>
<keyword evidence="6 11" id="KW-0720">Serine protease</keyword>
<dbReference type="PROSITE" id="PS00135">
    <property type="entry name" value="TRYPSIN_SER"/>
    <property type="match status" value="1"/>
</dbReference>
<sequence length="258" mass="27825">MTPTATFVLLLLVGTVAAMPDQSSRIVGGTATTIDRYPTMAAALFSSNMAQWLQGCGCSILNNRAVLTAAHCINGDRIGAWRVRVGSSFGNSGGVVHEVNRHIIHPNYNHRTEDADVAIMRTVLRINFVTNAVQPARIAGSNYNLADNQVVWAAGWGSTMTGSGFAEQLRHVQVWTINQAICRDRYSRINRPITDNMLCSGWLDVGGRDQCGGDSGGPLYHSGVVVGVCSWGFSCGSAYYPGVNARVSRFTSWIQNNA</sequence>
<feature type="signal peptide" evidence="12">
    <location>
        <begin position="1"/>
        <end position="18"/>
    </location>
</feature>
<dbReference type="Pfam" id="PF00089">
    <property type="entry name" value="Trypsin"/>
    <property type="match status" value="1"/>
</dbReference>
<dbReference type="PANTHER" id="PTHR24276:SF91">
    <property type="entry name" value="AT26814P-RELATED"/>
    <property type="match status" value="1"/>
</dbReference>
<dbReference type="InterPro" id="IPR001254">
    <property type="entry name" value="Trypsin_dom"/>
</dbReference>
<dbReference type="InterPro" id="IPR043504">
    <property type="entry name" value="Peptidase_S1_PA_chymotrypsin"/>
</dbReference>
<dbReference type="InterPro" id="IPR009003">
    <property type="entry name" value="Peptidase_S1_PA"/>
</dbReference>
<reference evidence="15" key="1">
    <citation type="submission" date="2025-08" db="UniProtKB">
        <authorList>
            <consortium name="RefSeq"/>
        </authorList>
    </citation>
    <scope>IDENTIFICATION</scope>
    <source>
        <tissue evidence="15">Silk gland</tissue>
    </source>
</reference>
<evidence type="ECO:0000256" key="3">
    <source>
        <dbReference type="ARBA" id="ARBA00022656"/>
    </source>
</evidence>
<dbReference type="OrthoDB" id="9425590at2759"/>
<evidence type="ECO:0000256" key="8">
    <source>
        <dbReference type="ARBA" id="ARBA00023240"/>
    </source>
</evidence>
<dbReference type="Gene3D" id="2.40.10.10">
    <property type="entry name" value="Trypsin-like serine proteases"/>
    <property type="match status" value="1"/>
</dbReference>
<name>A0A6J2JJX0_BOMMA</name>
<keyword evidence="12" id="KW-0732">Signal</keyword>
<dbReference type="RefSeq" id="XP_028029860.1">
    <property type="nucleotide sequence ID" value="XM_028174059.1"/>
</dbReference>
<keyword evidence="14" id="KW-1185">Reference proteome</keyword>
<dbReference type="AlphaFoldDB" id="A0A6J2JJX0"/>
<dbReference type="InterPro" id="IPR018114">
    <property type="entry name" value="TRYPSIN_HIS"/>
</dbReference>
<dbReference type="InterPro" id="IPR033116">
    <property type="entry name" value="TRYPSIN_SER"/>
</dbReference>
<dbReference type="PRINTS" id="PR00722">
    <property type="entry name" value="CHYMOTRYPSIN"/>
</dbReference>
<evidence type="ECO:0000313" key="14">
    <source>
        <dbReference type="Proteomes" id="UP000504629"/>
    </source>
</evidence>
<dbReference type="CDD" id="cd00190">
    <property type="entry name" value="Tryp_SPc"/>
    <property type="match status" value="1"/>
</dbReference>
<evidence type="ECO:0000256" key="1">
    <source>
        <dbReference type="ARBA" id="ARBA00004239"/>
    </source>
</evidence>
<keyword evidence="5 11" id="KW-0378">Hydrolase</keyword>
<gene>
    <name evidence="15" type="primary">LOC114242796</name>
</gene>
<evidence type="ECO:0000256" key="6">
    <source>
        <dbReference type="ARBA" id="ARBA00022825"/>
    </source>
</evidence>
<evidence type="ECO:0000256" key="11">
    <source>
        <dbReference type="RuleBase" id="RU363034"/>
    </source>
</evidence>
<dbReference type="PROSITE" id="PS50240">
    <property type="entry name" value="TRYPSIN_DOM"/>
    <property type="match status" value="1"/>
</dbReference>
<proteinExistence type="inferred from homology"/>
<dbReference type="SUPFAM" id="SSF50494">
    <property type="entry name" value="Trypsin-like serine proteases"/>
    <property type="match status" value="1"/>
</dbReference>
<dbReference type="GO" id="GO:0006508">
    <property type="term" value="P:proteolysis"/>
    <property type="evidence" value="ECO:0007669"/>
    <property type="project" value="UniProtKB-KW"/>
</dbReference>
<dbReference type="PROSITE" id="PS00134">
    <property type="entry name" value="TRYPSIN_HIS"/>
    <property type="match status" value="1"/>
</dbReference>
<dbReference type="InterPro" id="IPR050430">
    <property type="entry name" value="Peptidase_S1"/>
</dbReference>
<accession>A0A6J2JJX0</accession>
<feature type="chain" id="PRO_5026707533" evidence="12">
    <location>
        <begin position="19"/>
        <end position="258"/>
    </location>
</feature>
<comment type="subcellular location">
    <subcellularLocation>
        <location evidence="1">Secreted</location>
        <location evidence="1">Extracellular space</location>
    </subcellularLocation>
</comment>
<evidence type="ECO:0000256" key="9">
    <source>
        <dbReference type="ARBA" id="ARBA00055534"/>
    </source>
</evidence>
<evidence type="ECO:0000256" key="12">
    <source>
        <dbReference type="SAM" id="SignalP"/>
    </source>
</evidence>
<keyword evidence="10" id="KW-1205">Fibrinolytic toxin</keyword>
<dbReference type="SMART" id="SM00020">
    <property type="entry name" value="Tryp_SPc"/>
    <property type="match status" value="1"/>
</dbReference>
<evidence type="ECO:0000256" key="2">
    <source>
        <dbReference type="ARBA" id="ARBA00007664"/>
    </source>
</evidence>
<organism evidence="14 15">
    <name type="scientific">Bombyx mandarina</name>
    <name type="common">Wild silk moth</name>
    <name type="synonym">Wild silkworm</name>
    <dbReference type="NCBI Taxonomy" id="7092"/>
    <lineage>
        <taxon>Eukaryota</taxon>
        <taxon>Metazoa</taxon>
        <taxon>Ecdysozoa</taxon>
        <taxon>Arthropoda</taxon>
        <taxon>Hexapoda</taxon>
        <taxon>Insecta</taxon>
        <taxon>Pterygota</taxon>
        <taxon>Neoptera</taxon>
        <taxon>Endopterygota</taxon>
        <taxon>Lepidoptera</taxon>
        <taxon>Glossata</taxon>
        <taxon>Ditrysia</taxon>
        <taxon>Bombycoidea</taxon>
        <taxon>Bombycidae</taxon>
        <taxon>Bombycinae</taxon>
        <taxon>Bombyx</taxon>
    </lineage>
</organism>
<comment type="function">
    <text evidence="9">Fibrinolytic activity; shows preferential cleavage of Arg-Gly bonds in all three fibrinogen chains. Contact with the caterpillars causes severe bleeding, due the anticoagulant effect of the protein.</text>
</comment>
<feature type="domain" description="Peptidase S1" evidence="13">
    <location>
        <begin position="26"/>
        <end position="258"/>
    </location>
</feature>
<keyword evidence="8" id="KW-1199">Hemostasis impairing toxin</keyword>
<evidence type="ECO:0000256" key="5">
    <source>
        <dbReference type="ARBA" id="ARBA00022801"/>
    </source>
</evidence>
<evidence type="ECO:0000256" key="7">
    <source>
        <dbReference type="ARBA" id="ARBA00023157"/>
    </source>
</evidence>
<evidence type="ECO:0000259" key="13">
    <source>
        <dbReference type="PROSITE" id="PS50240"/>
    </source>
</evidence>
<dbReference type="PANTHER" id="PTHR24276">
    <property type="entry name" value="POLYSERASE-RELATED"/>
    <property type="match status" value="1"/>
</dbReference>
<keyword evidence="3" id="KW-0800">Toxin</keyword>
<evidence type="ECO:0000256" key="10">
    <source>
        <dbReference type="ARBA" id="ARBA00084094"/>
    </source>
</evidence>
<dbReference type="GeneID" id="114242796"/>
<protein>
    <submittedName>
        <fullName evidence="15">Trypsin, alkaline C-like</fullName>
    </submittedName>
</protein>
<dbReference type="FunFam" id="2.40.10.10:FF:000068">
    <property type="entry name" value="transmembrane protease serine 2"/>
    <property type="match status" value="1"/>
</dbReference>
<dbReference type="KEGG" id="bman:114242796"/>
<evidence type="ECO:0000256" key="4">
    <source>
        <dbReference type="ARBA" id="ARBA00022670"/>
    </source>
</evidence>